<evidence type="ECO:0000313" key="4">
    <source>
        <dbReference type="Proteomes" id="UP000509510"/>
    </source>
</evidence>
<dbReference type="RefSeq" id="XP_035346608.1">
    <property type="nucleotide sequence ID" value="XM_035490715.1"/>
</dbReference>
<dbReference type="GeneID" id="55995067"/>
<gene>
    <name evidence="3" type="ORF">TRUGW13939_07576</name>
</gene>
<dbReference type="InterPro" id="IPR018523">
    <property type="entry name" value="Isocitrate_lyase_ph_CS"/>
</dbReference>
<dbReference type="SUPFAM" id="SSF51621">
    <property type="entry name" value="Phosphoenolpyruvate/pyruvate domain"/>
    <property type="match status" value="1"/>
</dbReference>
<dbReference type="PANTHER" id="PTHR42905:SF2">
    <property type="entry name" value="PHOSPHOENOLPYRUVATE CARBOXYLASE FAMILY PROTEIN"/>
    <property type="match status" value="1"/>
</dbReference>
<evidence type="ECO:0000259" key="2">
    <source>
        <dbReference type="Pfam" id="PF00561"/>
    </source>
</evidence>
<sequence>MSNASIVLPRPGTVKPGNAVRVVKAPSEAAFISTFGQLLPPASYLQTPKGTAAYYEIQASSPTPKDSKKPIKRVFFVHGIQTPSIGLQPLASALSSFFPHAQCVLVDLWGHGLTDTPIVPHEPAIFHELLENVMAHLRWEDAHFIGYSFGASTVASFAAIRPQRVSSMVLVAPAGLIRSTNFGPQKTYLDGGEGLEEQAQAWILDFLEGGPLTVPSDWKDRVNRGEVVAEAVRDWQMKEHEGHLASVVGLFRDGGALDRHAEFAEAATKSIKTLCILGELDDLCSTSDLQDVASKLFSLLNVSDKKPNGNHKMAAILASTGNIVGSNEVFMKPSTRLRKLISQDGVCIQAPGVYDGICARVAIEQGFQVMYQSGSMTTASRLGRADLAFASLNDFAQNAQMIANIDPRIPLIADADTGFGSPPNIARMVQMYDRCGVAGFHIEDQVANKRCGHLKGKDVVDMETWKSRIRACVIGRDSIYGGSDIVIIARTDALAVEGYDAALERVGTMSSV</sequence>
<dbReference type="AlphaFoldDB" id="A0A7H8R419"/>
<dbReference type="Gene3D" id="3.40.50.1820">
    <property type="entry name" value="alpha/beta hydrolase"/>
    <property type="match status" value="1"/>
</dbReference>
<dbReference type="Pfam" id="PF13714">
    <property type="entry name" value="PEP_mutase"/>
    <property type="match status" value="1"/>
</dbReference>
<dbReference type="GO" id="GO:0046421">
    <property type="term" value="F:methylisocitrate lyase activity"/>
    <property type="evidence" value="ECO:0007669"/>
    <property type="project" value="UniProtKB-EC"/>
</dbReference>
<dbReference type="EMBL" id="CP055901">
    <property type="protein sequence ID" value="QKX60431.1"/>
    <property type="molecule type" value="Genomic_DNA"/>
</dbReference>
<proteinExistence type="predicted"/>
<reference evidence="4" key="1">
    <citation type="submission" date="2020-06" db="EMBL/GenBank/DDBJ databases">
        <title>A chromosome-scale genome assembly of Talaromyces rugulosus W13939.</title>
        <authorList>
            <person name="Wang B."/>
            <person name="Guo L."/>
            <person name="Ye K."/>
            <person name="Wang L."/>
        </authorList>
    </citation>
    <scope>NUCLEOTIDE SEQUENCE [LARGE SCALE GENOMIC DNA]</scope>
    <source>
        <strain evidence="4">W13939</strain>
    </source>
</reference>
<keyword evidence="4" id="KW-1185">Reference proteome</keyword>
<dbReference type="KEGG" id="trg:TRUGW13939_07576"/>
<dbReference type="Proteomes" id="UP000509510">
    <property type="component" value="Chromosome IV"/>
</dbReference>
<dbReference type="PANTHER" id="PTHR42905">
    <property type="entry name" value="PHOSPHOENOLPYRUVATE CARBOXYLASE"/>
    <property type="match status" value="1"/>
</dbReference>
<evidence type="ECO:0000313" key="3">
    <source>
        <dbReference type="EMBL" id="QKX60431.1"/>
    </source>
</evidence>
<dbReference type="Pfam" id="PF00561">
    <property type="entry name" value="Abhydrolase_1"/>
    <property type="match status" value="1"/>
</dbReference>
<protein>
    <recommendedName>
        <fullName evidence="2">AB hydrolase-1 domain-containing protein</fullName>
    </recommendedName>
</protein>
<dbReference type="InterPro" id="IPR000073">
    <property type="entry name" value="AB_hydrolase_1"/>
</dbReference>
<dbReference type="PROSITE" id="PS00161">
    <property type="entry name" value="ISOCITRATE_LYASE"/>
    <property type="match status" value="1"/>
</dbReference>
<dbReference type="OrthoDB" id="408373at2759"/>
<feature type="domain" description="AB hydrolase-1" evidence="2">
    <location>
        <begin position="74"/>
        <end position="207"/>
    </location>
</feature>
<dbReference type="InterPro" id="IPR029058">
    <property type="entry name" value="AB_hydrolase_fold"/>
</dbReference>
<evidence type="ECO:0000256" key="1">
    <source>
        <dbReference type="ARBA" id="ARBA00001050"/>
    </source>
</evidence>
<name>A0A7H8R419_TALRU</name>
<dbReference type="CDD" id="cd00377">
    <property type="entry name" value="ICL_PEPM"/>
    <property type="match status" value="1"/>
</dbReference>
<dbReference type="InterPro" id="IPR015813">
    <property type="entry name" value="Pyrv/PenolPyrv_kinase-like_dom"/>
</dbReference>
<dbReference type="SUPFAM" id="SSF53474">
    <property type="entry name" value="alpha/beta-Hydrolases"/>
    <property type="match status" value="1"/>
</dbReference>
<dbReference type="InterPro" id="IPR040442">
    <property type="entry name" value="Pyrv_kinase-like_dom_sf"/>
</dbReference>
<dbReference type="InterPro" id="IPR039556">
    <property type="entry name" value="ICL/PEPM"/>
</dbReference>
<comment type="catalytic activity">
    <reaction evidence="1">
        <text>(2S,3R)-3-hydroxybutane-1,2,3-tricarboxylate = pyruvate + succinate</text>
        <dbReference type="Rhea" id="RHEA:16809"/>
        <dbReference type="ChEBI" id="CHEBI:15361"/>
        <dbReference type="ChEBI" id="CHEBI:30031"/>
        <dbReference type="ChEBI" id="CHEBI:57429"/>
        <dbReference type="EC" id="4.1.3.30"/>
    </reaction>
</comment>
<accession>A0A7H8R419</accession>
<organism evidence="3 4">
    <name type="scientific">Talaromyces rugulosus</name>
    <name type="common">Penicillium rugulosum</name>
    <dbReference type="NCBI Taxonomy" id="121627"/>
    <lineage>
        <taxon>Eukaryota</taxon>
        <taxon>Fungi</taxon>
        <taxon>Dikarya</taxon>
        <taxon>Ascomycota</taxon>
        <taxon>Pezizomycotina</taxon>
        <taxon>Eurotiomycetes</taxon>
        <taxon>Eurotiomycetidae</taxon>
        <taxon>Eurotiales</taxon>
        <taxon>Trichocomaceae</taxon>
        <taxon>Talaromyces</taxon>
        <taxon>Talaromyces sect. Islandici</taxon>
    </lineage>
</organism>
<dbReference type="Gene3D" id="3.20.20.60">
    <property type="entry name" value="Phosphoenolpyruvate-binding domains"/>
    <property type="match status" value="1"/>
</dbReference>